<gene>
    <name evidence="1" type="ORF">CGC59_00890</name>
</gene>
<dbReference type="Proteomes" id="UP000217334">
    <property type="component" value="Chromosome"/>
</dbReference>
<protein>
    <submittedName>
        <fullName evidence="1">Uncharacterized protein</fullName>
    </submittedName>
</protein>
<accession>A0A250EZM0</accession>
<sequence>MINVKTKNNTIIILFLFLSISVFSQKIYTNPQFDYSDSRYRIYYKTDRKTQLKVYIRMFMIENEKYSVDHPLRCDMVTLFLKKDNPWLAKDFNIVSTCIGNNITKIEFIHTTSDDTYLYVEVSYDSTRINQYVFVFEKDEEGLYHLIRQQEYGSGTYEERKIRWYKGKYL</sequence>
<proteinExistence type="predicted"/>
<dbReference type="AlphaFoldDB" id="A0A250EZM0"/>
<evidence type="ECO:0000313" key="2">
    <source>
        <dbReference type="Proteomes" id="UP000217334"/>
    </source>
</evidence>
<dbReference type="EMBL" id="CP022383">
    <property type="protein sequence ID" value="ATA78310.1"/>
    <property type="molecule type" value="Genomic_DNA"/>
</dbReference>
<name>A0A250EZM0_CAPSP</name>
<dbReference type="RefSeq" id="WP_095900535.1">
    <property type="nucleotide sequence ID" value="NZ_CP022383.1"/>
</dbReference>
<organism evidence="1 2">
    <name type="scientific">Capnocytophaga sputigena</name>
    <dbReference type="NCBI Taxonomy" id="1019"/>
    <lineage>
        <taxon>Bacteria</taxon>
        <taxon>Pseudomonadati</taxon>
        <taxon>Bacteroidota</taxon>
        <taxon>Flavobacteriia</taxon>
        <taxon>Flavobacteriales</taxon>
        <taxon>Flavobacteriaceae</taxon>
        <taxon>Capnocytophaga</taxon>
    </lineage>
</organism>
<reference evidence="2" key="1">
    <citation type="submission" date="2017-06" db="EMBL/GenBank/DDBJ databases">
        <title>Capnocytophaga spp. assemblies.</title>
        <authorList>
            <person name="Gulvik C.A."/>
        </authorList>
    </citation>
    <scope>NUCLEOTIDE SEQUENCE [LARGE SCALE GENOMIC DNA]</scope>
    <source>
        <strain evidence="2">H4486</strain>
    </source>
</reference>
<evidence type="ECO:0000313" key="1">
    <source>
        <dbReference type="EMBL" id="ATA78310.1"/>
    </source>
</evidence>